<organism evidence="2">
    <name type="scientific">Sylvanvirus sp</name>
    <dbReference type="NCBI Taxonomy" id="2487774"/>
    <lineage>
        <taxon>Viruses</taxon>
    </lineage>
</organism>
<reference evidence="2" key="1">
    <citation type="submission" date="2018-10" db="EMBL/GenBank/DDBJ databases">
        <title>Hidden diversity of soil giant viruses.</title>
        <authorList>
            <person name="Schulz F."/>
            <person name="Alteio L."/>
            <person name="Goudeau D."/>
            <person name="Ryan E.M."/>
            <person name="Malmstrom R.R."/>
            <person name="Blanchard J."/>
            <person name="Woyke T."/>
        </authorList>
    </citation>
    <scope>NUCLEOTIDE SEQUENCE</scope>
    <source>
        <strain evidence="2">SYV1</strain>
    </source>
</reference>
<evidence type="ECO:0008006" key="3">
    <source>
        <dbReference type="Google" id="ProtNLM"/>
    </source>
</evidence>
<feature type="region of interest" description="Disordered" evidence="1">
    <location>
        <begin position="55"/>
        <end position="86"/>
    </location>
</feature>
<protein>
    <recommendedName>
        <fullName evidence="3">Collagen-like protein</fullName>
    </recommendedName>
</protein>
<proteinExistence type="predicted"/>
<evidence type="ECO:0000313" key="2">
    <source>
        <dbReference type="EMBL" id="AYV86651.1"/>
    </source>
</evidence>
<dbReference type="EMBL" id="MK072511">
    <property type="protein sequence ID" value="AYV86651.1"/>
    <property type="molecule type" value="Genomic_DNA"/>
</dbReference>
<evidence type="ECO:0000256" key="1">
    <source>
        <dbReference type="SAM" id="MobiDB-lite"/>
    </source>
</evidence>
<name>A0A3G5AJK3_9VIRU</name>
<dbReference type="Pfam" id="PF01391">
    <property type="entry name" value="Collagen"/>
    <property type="match status" value="1"/>
</dbReference>
<gene>
    <name evidence="2" type="ORF">Sylvanvirus5_19</name>
</gene>
<feature type="compositionally biased region" description="Basic and acidic residues" evidence="1">
    <location>
        <begin position="55"/>
        <end position="71"/>
    </location>
</feature>
<dbReference type="InterPro" id="IPR008160">
    <property type="entry name" value="Collagen"/>
</dbReference>
<accession>A0A3G5AJK3</accession>
<dbReference type="PANTHER" id="PTHR24637">
    <property type="entry name" value="COLLAGEN"/>
    <property type="match status" value="1"/>
</dbReference>
<sequence length="314" mass="31827">MGKQLKPKSKRSKRSERIQIIETVIPEEQCQPCQPCQPMPICEEPNECDRLVCIRGRPGKDGRDGNEGERGKRGKRGKIGPIGPVGGPGGPGMMGIPGMNGLPGPSGPAGIGLIGPQGIGSIGPVGPAGRDGGIGPVGPSGMSIIGPAGKDGGIGPIGPSSGLSSFGQVYAIGAQIYSPGPALGTVNFNHIGPFLNSNVGATGIQVTSSGIYDVYFMIIATGVSPAPPPFVATAYFVQLYVNESPTDREITIDAAPASANGSLAFVFPELSLDTLMTLNALDTLSLVLGTIFGGGTIQTGANGVNALLKVMKIA</sequence>